<name>A0A9W9ZJ04_9CNID</name>
<sequence>MMIFLVRRIALVHVDGKDQSTTKDAMIFTTKKRTGMGRAKIEEIDTLYAKLSQDFHTKTVDLQSPRQRNIDDSSSETESSGSVSDDSIVWSSDNESPYSDSDDENKEHGPIFEDGGVCVSSGKALYKEVTGDVEVEYHDVCEDCFALFPEDSNVYRCLTTGCAGLRYRGKICDQDKKRRKSYFISVPFEEQFKDILERQHIWSSIQQRYLQRGKSSNLRDIIDGEEYKKHCKPGGILHNQNNISVLLEL</sequence>
<reference evidence="2" key="1">
    <citation type="submission" date="2023-01" db="EMBL/GenBank/DDBJ databases">
        <title>Genome assembly of the deep-sea coral Lophelia pertusa.</title>
        <authorList>
            <person name="Herrera S."/>
            <person name="Cordes E."/>
        </authorList>
    </citation>
    <scope>NUCLEOTIDE SEQUENCE</scope>
    <source>
        <strain evidence="2">USNM1676648</strain>
        <tissue evidence="2">Polyp</tissue>
    </source>
</reference>
<accession>A0A9W9ZJ04</accession>
<evidence type="ECO:0000313" key="3">
    <source>
        <dbReference type="Proteomes" id="UP001163046"/>
    </source>
</evidence>
<dbReference type="Proteomes" id="UP001163046">
    <property type="component" value="Unassembled WGS sequence"/>
</dbReference>
<dbReference type="OrthoDB" id="6160911at2759"/>
<proteinExistence type="predicted"/>
<keyword evidence="3" id="KW-1185">Reference proteome</keyword>
<dbReference type="AlphaFoldDB" id="A0A9W9ZJ04"/>
<evidence type="ECO:0000256" key="1">
    <source>
        <dbReference type="SAM" id="MobiDB-lite"/>
    </source>
</evidence>
<gene>
    <name evidence="2" type="ORF">OS493_035259</name>
</gene>
<evidence type="ECO:0000313" key="2">
    <source>
        <dbReference type="EMBL" id="KAJ7382416.1"/>
    </source>
</evidence>
<organism evidence="2 3">
    <name type="scientific">Desmophyllum pertusum</name>
    <dbReference type="NCBI Taxonomy" id="174260"/>
    <lineage>
        <taxon>Eukaryota</taxon>
        <taxon>Metazoa</taxon>
        <taxon>Cnidaria</taxon>
        <taxon>Anthozoa</taxon>
        <taxon>Hexacorallia</taxon>
        <taxon>Scleractinia</taxon>
        <taxon>Caryophylliina</taxon>
        <taxon>Caryophylliidae</taxon>
        <taxon>Desmophyllum</taxon>
    </lineage>
</organism>
<feature type="region of interest" description="Disordered" evidence="1">
    <location>
        <begin position="61"/>
        <end position="113"/>
    </location>
</feature>
<comment type="caution">
    <text evidence="2">The sequence shown here is derived from an EMBL/GenBank/DDBJ whole genome shotgun (WGS) entry which is preliminary data.</text>
</comment>
<dbReference type="EMBL" id="MU825925">
    <property type="protein sequence ID" value="KAJ7382416.1"/>
    <property type="molecule type" value="Genomic_DNA"/>
</dbReference>
<feature type="compositionally biased region" description="Low complexity" evidence="1">
    <location>
        <begin position="76"/>
        <end position="93"/>
    </location>
</feature>
<protein>
    <submittedName>
        <fullName evidence="2">Uncharacterized protein</fullName>
    </submittedName>
</protein>